<dbReference type="Gene3D" id="3.40.30.10">
    <property type="entry name" value="Glutaredoxin"/>
    <property type="match status" value="1"/>
</dbReference>
<dbReference type="Pfam" id="PF10417">
    <property type="entry name" value="1-cysPrx_C"/>
    <property type="match status" value="1"/>
</dbReference>
<evidence type="ECO:0000256" key="3">
    <source>
        <dbReference type="ARBA" id="ARBA00023002"/>
    </source>
</evidence>
<evidence type="ECO:0000256" key="1">
    <source>
        <dbReference type="ARBA" id="ARBA00022559"/>
    </source>
</evidence>
<dbReference type="AlphaFoldDB" id="A0A8K0EYF8"/>
<accession>A0A8K0EYF8</accession>
<dbReference type="InterPro" id="IPR036249">
    <property type="entry name" value="Thioredoxin-like_sf"/>
</dbReference>
<protein>
    <submittedName>
        <fullName evidence="5">PRDX6 protein</fullName>
    </submittedName>
</protein>
<dbReference type="GO" id="GO:0005739">
    <property type="term" value="C:mitochondrion"/>
    <property type="evidence" value="ECO:0007669"/>
    <property type="project" value="TreeGrafter"/>
</dbReference>
<dbReference type="PANTHER" id="PTHR43503:SF4">
    <property type="entry name" value="PEROXIREDOXIN-6"/>
    <property type="match status" value="1"/>
</dbReference>
<dbReference type="FunFam" id="3.30.1020.10:FF:000001">
    <property type="entry name" value="1-Cys peroxiredoxin"/>
    <property type="match status" value="1"/>
</dbReference>
<evidence type="ECO:0000313" key="6">
    <source>
        <dbReference type="Proteomes" id="UP000838412"/>
    </source>
</evidence>
<dbReference type="OrthoDB" id="2996783at2759"/>
<evidence type="ECO:0000256" key="2">
    <source>
        <dbReference type="ARBA" id="ARBA00022862"/>
    </source>
</evidence>
<keyword evidence="2" id="KW-0049">Antioxidant</keyword>
<evidence type="ECO:0000313" key="5">
    <source>
        <dbReference type="EMBL" id="CAH1271131.1"/>
    </source>
</evidence>
<evidence type="ECO:0000259" key="4">
    <source>
        <dbReference type="Pfam" id="PF10417"/>
    </source>
</evidence>
<feature type="domain" description="Peroxiredoxin C-terminal" evidence="4">
    <location>
        <begin position="115"/>
        <end position="140"/>
    </location>
</feature>
<keyword evidence="3" id="KW-0560">Oxidoreductase</keyword>
<dbReference type="GO" id="GO:0005829">
    <property type="term" value="C:cytosol"/>
    <property type="evidence" value="ECO:0007669"/>
    <property type="project" value="TreeGrafter"/>
</dbReference>
<dbReference type="GO" id="GO:0051920">
    <property type="term" value="F:peroxiredoxin activity"/>
    <property type="evidence" value="ECO:0007669"/>
    <property type="project" value="InterPro"/>
</dbReference>
<dbReference type="Gene3D" id="3.30.1020.10">
    <property type="entry name" value="Antioxidant, Horf6, Chain A, domain2"/>
    <property type="match status" value="1"/>
</dbReference>
<organism evidence="5 6">
    <name type="scientific">Branchiostoma lanceolatum</name>
    <name type="common">Common lancelet</name>
    <name type="synonym">Amphioxus lanceolatum</name>
    <dbReference type="NCBI Taxonomy" id="7740"/>
    <lineage>
        <taxon>Eukaryota</taxon>
        <taxon>Metazoa</taxon>
        <taxon>Chordata</taxon>
        <taxon>Cephalochordata</taxon>
        <taxon>Leptocardii</taxon>
        <taxon>Amphioxiformes</taxon>
        <taxon>Branchiostomatidae</taxon>
        <taxon>Branchiostoma</taxon>
    </lineage>
</organism>
<name>A0A8K0EYF8_BRALA</name>
<dbReference type="PANTHER" id="PTHR43503">
    <property type="entry name" value="MCG48959-RELATED"/>
    <property type="match status" value="1"/>
</dbReference>
<proteinExistence type="predicted"/>
<sequence>MASWSAAWLHGCMAAWLHGWLACLDVKMTAGIEGDFPIRMVADQDRQIAKALGLIDQDQPNHVSVPITCRAVFVIGPDKRLRMSMVYPSSCGHNFEEILRSIDSLFMVESWVVGTPADWKPGDDVMVVPSIPKKEESTRFPKGVTRVALPSGKDYMRLTPHP</sequence>
<dbReference type="PIRSF" id="PIRSF000239">
    <property type="entry name" value="AHPC"/>
    <property type="match status" value="1"/>
</dbReference>
<keyword evidence="1" id="KW-0575">Peroxidase</keyword>
<dbReference type="GO" id="GO:0045454">
    <property type="term" value="P:cell redox homeostasis"/>
    <property type="evidence" value="ECO:0007669"/>
    <property type="project" value="TreeGrafter"/>
</dbReference>
<dbReference type="EMBL" id="OV696693">
    <property type="protein sequence ID" value="CAH1271131.1"/>
    <property type="molecule type" value="Genomic_DNA"/>
</dbReference>
<keyword evidence="6" id="KW-1185">Reference proteome</keyword>
<dbReference type="SUPFAM" id="SSF52833">
    <property type="entry name" value="Thioredoxin-like"/>
    <property type="match status" value="1"/>
</dbReference>
<gene>
    <name evidence="5" type="primary">PRDX6</name>
    <name evidence="5" type="ORF">BLAG_LOCUS23235</name>
</gene>
<dbReference type="Proteomes" id="UP000838412">
    <property type="component" value="Chromosome 8"/>
</dbReference>
<dbReference type="InterPro" id="IPR019479">
    <property type="entry name" value="Peroxiredoxin_C"/>
</dbReference>
<dbReference type="InterPro" id="IPR024706">
    <property type="entry name" value="Peroxiredoxin_AhpC-typ"/>
</dbReference>
<reference evidence="5" key="1">
    <citation type="submission" date="2022-01" db="EMBL/GenBank/DDBJ databases">
        <authorList>
            <person name="Braso-Vives M."/>
        </authorList>
    </citation>
    <scope>NUCLEOTIDE SEQUENCE</scope>
</reference>